<evidence type="ECO:0000313" key="1">
    <source>
        <dbReference type="Proteomes" id="UP000887565"/>
    </source>
</evidence>
<protein>
    <submittedName>
        <fullName evidence="2">30S ribosomal protein S13</fullName>
    </submittedName>
</protein>
<dbReference type="AlphaFoldDB" id="A0A915JIZ1"/>
<name>A0A915JIZ1_ROMCU</name>
<organism evidence="1 2">
    <name type="scientific">Romanomermis culicivorax</name>
    <name type="common">Nematode worm</name>
    <dbReference type="NCBI Taxonomy" id="13658"/>
    <lineage>
        <taxon>Eukaryota</taxon>
        <taxon>Metazoa</taxon>
        <taxon>Ecdysozoa</taxon>
        <taxon>Nematoda</taxon>
        <taxon>Enoplea</taxon>
        <taxon>Dorylaimia</taxon>
        <taxon>Mermithida</taxon>
        <taxon>Mermithoidea</taxon>
        <taxon>Mermithidae</taxon>
        <taxon>Romanomermis</taxon>
    </lineage>
</organism>
<keyword evidence="1" id="KW-1185">Reference proteome</keyword>
<reference evidence="2" key="1">
    <citation type="submission" date="2022-11" db="UniProtKB">
        <authorList>
            <consortium name="WormBaseParasite"/>
        </authorList>
    </citation>
    <scope>IDENTIFICATION</scope>
</reference>
<proteinExistence type="predicted"/>
<sequence>MARVSGKLTAADVEKQKVVQILQHQVSGPCWRDRTMVHRCNGILAAMTNRARTGPRQQP</sequence>
<dbReference type="Proteomes" id="UP000887565">
    <property type="component" value="Unplaced"/>
</dbReference>
<dbReference type="WBParaSite" id="nRc.2.0.1.t26124-RA">
    <property type="protein sequence ID" value="nRc.2.0.1.t26124-RA"/>
    <property type="gene ID" value="nRc.2.0.1.g26124"/>
</dbReference>
<evidence type="ECO:0000313" key="2">
    <source>
        <dbReference type="WBParaSite" id="nRc.2.0.1.t26124-RA"/>
    </source>
</evidence>
<accession>A0A915JIZ1</accession>